<evidence type="ECO:0000256" key="7">
    <source>
        <dbReference type="ARBA" id="ARBA00023098"/>
    </source>
</evidence>
<dbReference type="InterPro" id="IPR051034">
    <property type="entry name" value="Mito_Enoyl-ACP_Reductase"/>
</dbReference>
<dbReference type="SUPFAM" id="SSF50129">
    <property type="entry name" value="GroES-like"/>
    <property type="match status" value="1"/>
</dbReference>
<evidence type="ECO:0000313" key="12">
    <source>
        <dbReference type="EMBL" id="AVH54708.1"/>
    </source>
</evidence>
<organism evidence="12 13">
    <name type="scientific">Streptomyces dengpaensis</name>
    <dbReference type="NCBI Taxonomy" id="2049881"/>
    <lineage>
        <taxon>Bacteria</taxon>
        <taxon>Bacillati</taxon>
        <taxon>Actinomycetota</taxon>
        <taxon>Actinomycetes</taxon>
        <taxon>Kitasatosporales</taxon>
        <taxon>Streptomycetaceae</taxon>
        <taxon>Streptomyces</taxon>
    </lineage>
</organism>
<dbReference type="PANTHER" id="PTHR43981">
    <property type="entry name" value="ENOYL-[ACYL-CARRIER-PROTEIN] REDUCTASE, MITOCHONDRIAL"/>
    <property type="match status" value="1"/>
</dbReference>
<comment type="catalytic activity">
    <reaction evidence="10">
        <text>a 2,3-saturated acyl-[ACP] + NADP(+) = a (2E)-enoyl-[ACP] + NADPH + H(+)</text>
        <dbReference type="Rhea" id="RHEA:22564"/>
        <dbReference type="Rhea" id="RHEA-COMP:9925"/>
        <dbReference type="Rhea" id="RHEA-COMP:9926"/>
        <dbReference type="ChEBI" id="CHEBI:15378"/>
        <dbReference type="ChEBI" id="CHEBI:57783"/>
        <dbReference type="ChEBI" id="CHEBI:58349"/>
        <dbReference type="ChEBI" id="CHEBI:78784"/>
        <dbReference type="ChEBI" id="CHEBI:78785"/>
        <dbReference type="EC" id="1.3.1.104"/>
    </reaction>
</comment>
<sequence>MIKGVTMGSLTLTAVGGDLNETVTLNEHLDLTPGADEVVVSVEAAPINNADVLFAAGWFGMYPQVPSGLGAEGVGRVLRVGPGADPSLVGQRVLILPAFTYGTWANETVVPARNVIPVSSRADVLQLAMLPVNPATAHTLLNEYVDLEPGEWIGLNLANSAVGQYVIALAERAGYKTLAVVRREEAAKQVRQLGADLVLVDGEDLGDRVAEALAGARLRVLFEGTGDPAQVAELVRSVEDGGSVVTFSAATGQAPAIPLGDLIYRGISLRAFYILNWIRDTPREKLERVYAELAELAEQGVVSAAVEATYPLDQYQAALAHAQRTERSGKILFTPTHRSA</sequence>
<keyword evidence="8" id="KW-0275">Fatty acid biosynthesis</keyword>
<evidence type="ECO:0000256" key="5">
    <source>
        <dbReference type="ARBA" id="ARBA00022946"/>
    </source>
</evidence>
<evidence type="ECO:0000256" key="8">
    <source>
        <dbReference type="ARBA" id="ARBA00023160"/>
    </source>
</evidence>
<dbReference type="CDD" id="cd05282">
    <property type="entry name" value="ETR_like"/>
    <property type="match status" value="1"/>
</dbReference>
<evidence type="ECO:0000256" key="6">
    <source>
        <dbReference type="ARBA" id="ARBA00023002"/>
    </source>
</evidence>
<evidence type="ECO:0000256" key="1">
    <source>
        <dbReference type="ARBA" id="ARBA00010371"/>
    </source>
</evidence>
<dbReference type="Gene3D" id="3.40.50.720">
    <property type="entry name" value="NAD(P)-binding Rossmann-like Domain"/>
    <property type="match status" value="1"/>
</dbReference>
<dbReference type="InterPro" id="IPR013154">
    <property type="entry name" value="ADH-like_N"/>
</dbReference>
<evidence type="ECO:0000256" key="9">
    <source>
        <dbReference type="ARBA" id="ARBA00038963"/>
    </source>
</evidence>
<keyword evidence="5" id="KW-0809">Transit peptide</keyword>
<evidence type="ECO:0000313" key="13">
    <source>
        <dbReference type="Proteomes" id="UP000238413"/>
    </source>
</evidence>
<keyword evidence="4" id="KW-0521">NADP</keyword>
<reference evidence="12 13" key="1">
    <citation type="submission" date="2018-02" db="EMBL/GenBank/DDBJ databases">
        <title>Complete genome sequence of Streptomyces dengpaensis, the producer of angucyclines.</title>
        <authorList>
            <person name="Yumei L."/>
        </authorList>
    </citation>
    <scope>NUCLEOTIDE SEQUENCE [LARGE SCALE GENOMIC DNA]</scope>
    <source>
        <strain evidence="12 13">XZHG99</strain>
    </source>
</reference>
<keyword evidence="7" id="KW-0443">Lipid metabolism</keyword>
<keyword evidence="13" id="KW-1185">Reference proteome</keyword>
<dbReference type="InterPro" id="IPR011032">
    <property type="entry name" value="GroES-like_sf"/>
</dbReference>
<accession>A0ABN5HUF2</accession>
<dbReference type="EMBL" id="CP026652">
    <property type="protein sequence ID" value="AVH54708.1"/>
    <property type="molecule type" value="Genomic_DNA"/>
</dbReference>
<dbReference type="InterPro" id="IPR013149">
    <property type="entry name" value="ADH-like_C"/>
</dbReference>
<comment type="similarity">
    <text evidence="1">Belongs to the zinc-containing alcohol dehydrogenase family. Quinone oxidoreductase subfamily.</text>
</comment>
<dbReference type="Pfam" id="PF08240">
    <property type="entry name" value="ADH_N"/>
    <property type="match status" value="1"/>
</dbReference>
<gene>
    <name evidence="12" type="ORF">C4B68_01480</name>
</gene>
<dbReference type="EC" id="1.3.1.104" evidence="9"/>
<keyword evidence="6" id="KW-0560">Oxidoreductase</keyword>
<evidence type="ECO:0000256" key="4">
    <source>
        <dbReference type="ARBA" id="ARBA00022857"/>
    </source>
</evidence>
<evidence type="ECO:0000259" key="11">
    <source>
        <dbReference type="SMART" id="SM00829"/>
    </source>
</evidence>
<feature type="domain" description="Enoyl reductase (ER)" evidence="11">
    <location>
        <begin position="18"/>
        <end position="333"/>
    </location>
</feature>
<evidence type="ECO:0000256" key="3">
    <source>
        <dbReference type="ARBA" id="ARBA00022832"/>
    </source>
</evidence>
<evidence type="ECO:0000256" key="10">
    <source>
        <dbReference type="ARBA" id="ARBA00048843"/>
    </source>
</evidence>
<dbReference type="SUPFAM" id="SSF51735">
    <property type="entry name" value="NAD(P)-binding Rossmann-fold domains"/>
    <property type="match status" value="1"/>
</dbReference>
<dbReference type="Proteomes" id="UP000238413">
    <property type="component" value="Chromosome"/>
</dbReference>
<dbReference type="InterPro" id="IPR036291">
    <property type="entry name" value="NAD(P)-bd_dom_sf"/>
</dbReference>
<name>A0ABN5HUF2_9ACTN</name>
<dbReference type="PANTHER" id="PTHR43981:SF2">
    <property type="entry name" value="ENOYL-[ACYL-CARRIER-PROTEIN] REDUCTASE, MITOCHONDRIAL"/>
    <property type="match status" value="1"/>
</dbReference>
<evidence type="ECO:0000256" key="2">
    <source>
        <dbReference type="ARBA" id="ARBA00022516"/>
    </source>
</evidence>
<keyword evidence="3" id="KW-0276">Fatty acid metabolism</keyword>
<dbReference type="Pfam" id="PF00107">
    <property type="entry name" value="ADH_zinc_N"/>
    <property type="match status" value="1"/>
</dbReference>
<dbReference type="InterPro" id="IPR020843">
    <property type="entry name" value="ER"/>
</dbReference>
<dbReference type="SMART" id="SM00829">
    <property type="entry name" value="PKS_ER"/>
    <property type="match status" value="1"/>
</dbReference>
<keyword evidence="2" id="KW-0444">Lipid biosynthesis</keyword>
<proteinExistence type="inferred from homology"/>
<protein>
    <recommendedName>
        <fullName evidence="9">enoyl-[acyl-carrier-protein] reductase</fullName>
        <ecNumber evidence="9">1.3.1.104</ecNumber>
    </recommendedName>
</protein>
<dbReference type="Gene3D" id="3.90.180.10">
    <property type="entry name" value="Medium-chain alcohol dehydrogenases, catalytic domain"/>
    <property type="match status" value="1"/>
</dbReference>